<evidence type="ECO:0000256" key="5">
    <source>
        <dbReference type="ARBA" id="ARBA00022692"/>
    </source>
</evidence>
<dbReference type="SUPFAM" id="SSF103473">
    <property type="entry name" value="MFS general substrate transporter"/>
    <property type="match status" value="1"/>
</dbReference>
<dbReference type="InterPro" id="IPR001958">
    <property type="entry name" value="Tet-R_TetA/multi-R_MdtG-like"/>
</dbReference>
<keyword evidence="3 8" id="KW-0813">Transport</keyword>
<feature type="domain" description="Major facilitator superfamily (MFS) profile" evidence="9">
    <location>
        <begin position="17"/>
        <end position="399"/>
    </location>
</feature>
<dbReference type="PANTHER" id="PTHR23502:SF132">
    <property type="entry name" value="POLYAMINE TRANSPORTER 2-RELATED"/>
    <property type="match status" value="1"/>
</dbReference>
<evidence type="ECO:0000256" key="2">
    <source>
        <dbReference type="ARBA" id="ARBA00006236"/>
    </source>
</evidence>
<dbReference type="GO" id="GO:0005886">
    <property type="term" value="C:plasma membrane"/>
    <property type="evidence" value="ECO:0007669"/>
    <property type="project" value="UniProtKB-SubCell"/>
</dbReference>
<dbReference type="OrthoDB" id="9800416at2"/>
<evidence type="ECO:0000256" key="7">
    <source>
        <dbReference type="ARBA" id="ARBA00023136"/>
    </source>
</evidence>
<dbReference type="Proteomes" id="UP000294843">
    <property type="component" value="Unassembled WGS sequence"/>
</dbReference>
<keyword evidence="6 8" id="KW-1133">Transmembrane helix</keyword>
<comment type="similarity">
    <text evidence="2 8">Belongs to the major facilitator superfamily. Bcr/CmlA family.</text>
</comment>
<protein>
    <recommendedName>
        <fullName evidence="8">Bcr/CflA family efflux transporter</fullName>
    </recommendedName>
</protein>
<evidence type="ECO:0000256" key="4">
    <source>
        <dbReference type="ARBA" id="ARBA00022475"/>
    </source>
</evidence>
<dbReference type="GO" id="GO:1990961">
    <property type="term" value="P:xenobiotic detoxification by transmembrane export across the plasma membrane"/>
    <property type="evidence" value="ECO:0007669"/>
    <property type="project" value="InterPro"/>
</dbReference>
<evidence type="ECO:0000256" key="3">
    <source>
        <dbReference type="ARBA" id="ARBA00022448"/>
    </source>
</evidence>
<dbReference type="AlphaFoldDB" id="A0A4R6BZW8"/>
<feature type="transmembrane region" description="Helical" evidence="8">
    <location>
        <begin position="112"/>
        <end position="129"/>
    </location>
</feature>
<feature type="transmembrane region" description="Helical" evidence="8">
    <location>
        <begin position="141"/>
        <end position="166"/>
    </location>
</feature>
<reference evidence="10 11" key="1">
    <citation type="submission" date="2019-01" db="EMBL/GenBank/DDBJ databases">
        <title>Draft genome sequences of the type strains of six Macrococcus species.</title>
        <authorList>
            <person name="Mazhar S."/>
            <person name="Altermann E."/>
            <person name="Hill C."/>
            <person name="Mcauliffe O."/>
        </authorList>
    </citation>
    <scope>NUCLEOTIDE SEQUENCE [LARGE SCALE GENOMIC DNA]</scope>
    <source>
        <strain evidence="10 11">ATCC 51825</strain>
    </source>
</reference>
<dbReference type="GO" id="GO:0042910">
    <property type="term" value="F:xenobiotic transmembrane transporter activity"/>
    <property type="evidence" value="ECO:0007669"/>
    <property type="project" value="InterPro"/>
</dbReference>
<feature type="transmembrane region" description="Helical" evidence="8">
    <location>
        <begin position="84"/>
        <end position="106"/>
    </location>
</feature>
<gene>
    <name evidence="10" type="ORF">ERX55_06220</name>
</gene>
<dbReference type="Gene3D" id="1.20.1720.10">
    <property type="entry name" value="Multidrug resistance protein D"/>
    <property type="match status" value="1"/>
</dbReference>
<comment type="subcellular location">
    <subcellularLocation>
        <location evidence="1 8">Cell membrane</location>
        <topology evidence="1 8">Multi-pass membrane protein</topology>
    </subcellularLocation>
</comment>
<feature type="transmembrane region" description="Helical" evidence="8">
    <location>
        <begin position="312"/>
        <end position="337"/>
    </location>
</feature>
<feature type="transmembrane region" description="Helical" evidence="8">
    <location>
        <begin position="53"/>
        <end position="72"/>
    </location>
</feature>
<feature type="transmembrane region" description="Helical" evidence="8">
    <location>
        <begin position="349"/>
        <end position="368"/>
    </location>
</feature>
<feature type="transmembrane region" description="Helical" evidence="8">
    <location>
        <begin position="286"/>
        <end position="306"/>
    </location>
</feature>
<evidence type="ECO:0000259" key="9">
    <source>
        <dbReference type="PROSITE" id="PS50850"/>
    </source>
</evidence>
<feature type="transmembrane region" description="Helical" evidence="8">
    <location>
        <begin position="172"/>
        <end position="190"/>
    </location>
</feature>
<name>A0A4R6BZW8_9STAP</name>
<evidence type="ECO:0000256" key="1">
    <source>
        <dbReference type="ARBA" id="ARBA00004651"/>
    </source>
</evidence>
<dbReference type="Pfam" id="PF07690">
    <property type="entry name" value="MFS_1"/>
    <property type="match status" value="1"/>
</dbReference>
<dbReference type="InterPro" id="IPR011701">
    <property type="entry name" value="MFS"/>
</dbReference>
<evidence type="ECO:0000313" key="10">
    <source>
        <dbReference type="EMBL" id="TDM14164.1"/>
    </source>
</evidence>
<keyword evidence="4 8" id="KW-1003">Cell membrane</keyword>
<evidence type="ECO:0000256" key="6">
    <source>
        <dbReference type="ARBA" id="ARBA00022989"/>
    </source>
</evidence>
<dbReference type="PROSITE" id="PS50850">
    <property type="entry name" value="MFS"/>
    <property type="match status" value="1"/>
</dbReference>
<comment type="caution">
    <text evidence="10">The sequence shown here is derived from an EMBL/GenBank/DDBJ whole genome shotgun (WGS) entry which is preliminary data.</text>
</comment>
<feature type="transmembrane region" description="Helical" evidence="8">
    <location>
        <begin position="220"/>
        <end position="244"/>
    </location>
</feature>
<feature type="transmembrane region" description="Helical" evidence="8">
    <location>
        <begin position="374"/>
        <end position="394"/>
    </location>
</feature>
<keyword evidence="5 8" id="KW-0812">Transmembrane</keyword>
<feature type="transmembrane region" description="Helical" evidence="8">
    <location>
        <begin position="256"/>
        <end position="274"/>
    </location>
</feature>
<keyword evidence="11" id="KW-1185">Reference proteome</keyword>
<dbReference type="CDD" id="cd17320">
    <property type="entry name" value="MFS_MdfA_MDR_like"/>
    <property type="match status" value="1"/>
</dbReference>
<keyword evidence="7 8" id="KW-0472">Membrane</keyword>
<dbReference type="InterPro" id="IPR004812">
    <property type="entry name" value="Efflux_drug-R_Bcr/CmlA"/>
</dbReference>
<organism evidence="10 11">
    <name type="scientific">Macrococcus bovicus</name>
    <dbReference type="NCBI Taxonomy" id="69968"/>
    <lineage>
        <taxon>Bacteria</taxon>
        <taxon>Bacillati</taxon>
        <taxon>Bacillota</taxon>
        <taxon>Bacilli</taxon>
        <taxon>Bacillales</taxon>
        <taxon>Staphylococcaceae</taxon>
        <taxon>Macrococcus</taxon>
    </lineage>
</organism>
<comment type="caution">
    <text evidence="8">Lacks conserved residue(s) required for the propagation of feature annotation.</text>
</comment>
<sequence length="406" mass="43931">MNRRRLLMEEKKVKVSLVIVLGLLAAFGPLSLDMYLPALPGVADDLSTSASTAQLSLTACLIGLALGQVLVGPLSDITGRKKPLIIVLIVYAIASLLCAFADHIVLLIVLRFIQGASGGAGAVISRAISSDMYQGKALTKFLSMLMLVNGLAPILAPVIGGVILSFSTWHMVFYILAGYGVLMVMLSLPLEETLPTEARREGAFAVIVHDFKALFRNQRFLIMLLLQSLTYGVLFSYISASPFITQKIFHLSAQQFSYMFAANGVGLIIASQLTAKLVDRHDEFTILKWGQLVQLMGMLLTAAVLLLHLPVWLLFIAFFLLIAPVSMIGTTGFSIAMQVQQQGAGSASSILGLMQFMIGALLSPLVGLMGETSVLPFIVIIFICTVTAQLVRAVNRKYFMDLIQDS</sequence>
<dbReference type="PANTHER" id="PTHR23502">
    <property type="entry name" value="MAJOR FACILITATOR SUPERFAMILY"/>
    <property type="match status" value="1"/>
</dbReference>
<dbReference type="EMBL" id="SCWF01000005">
    <property type="protein sequence ID" value="TDM14164.1"/>
    <property type="molecule type" value="Genomic_DNA"/>
</dbReference>
<dbReference type="NCBIfam" id="TIGR00710">
    <property type="entry name" value="efflux_Bcr_CflA"/>
    <property type="match status" value="1"/>
</dbReference>
<dbReference type="PRINTS" id="PR01035">
    <property type="entry name" value="TCRTETA"/>
</dbReference>
<dbReference type="InterPro" id="IPR036259">
    <property type="entry name" value="MFS_trans_sf"/>
</dbReference>
<dbReference type="InterPro" id="IPR020846">
    <property type="entry name" value="MFS_dom"/>
</dbReference>
<accession>A0A4R6BZW8</accession>
<dbReference type="FunFam" id="1.20.1720.10:FF:000005">
    <property type="entry name" value="Bcr/CflA family efflux transporter"/>
    <property type="match status" value="1"/>
</dbReference>
<proteinExistence type="inferred from homology"/>
<evidence type="ECO:0000256" key="8">
    <source>
        <dbReference type="RuleBase" id="RU365088"/>
    </source>
</evidence>
<evidence type="ECO:0000313" key="11">
    <source>
        <dbReference type="Proteomes" id="UP000294843"/>
    </source>
</evidence>